<feature type="signal peptide" evidence="2">
    <location>
        <begin position="1"/>
        <end position="16"/>
    </location>
</feature>
<dbReference type="OrthoDB" id="10335657at2759"/>
<proteinExistence type="predicted"/>
<accession>A0A3D8R7E4</accession>
<feature type="region of interest" description="Disordered" evidence="1">
    <location>
        <begin position="25"/>
        <end position="46"/>
    </location>
</feature>
<dbReference type="Proteomes" id="UP000256328">
    <property type="component" value="Unassembled WGS sequence"/>
</dbReference>
<keyword evidence="2" id="KW-0732">Signal</keyword>
<evidence type="ECO:0000313" key="4">
    <source>
        <dbReference type="Proteomes" id="UP000256328"/>
    </source>
</evidence>
<sequence>MVTAAAAATIAISTAALGVAAGKAGWDISSKRDDNERAAEKERREVSKRFEDAKDKIFSERESRERDAEQWERDNSPTAVAELAEMKRKLFGNRS</sequence>
<gene>
    <name evidence="3" type="ORF">BP5796_08372</name>
</gene>
<organism evidence="3 4">
    <name type="scientific">Coleophoma crateriformis</name>
    <dbReference type="NCBI Taxonomy" id="565419"/>
    <lineage>
        <taxon>Eukaryota</taxon>
        <taxon>Fungi</taxon>
        <taxon>Dikarya</taxon>
        <taxon>Ascomycota</taxon>
        <taxon>Pezizomycotina</taxon>
        <taxon>Leotiomycetes</taxon>
        <taxon>Helotiales</taxon>
        <taxon>Dermateaceae</taxon>
        <taxon>Coleophoma</taxon>
    </lineage>
</organism>
<evidence type="ECO:0000313" key="3">
    <source>
        <dbReference type="EMBL" id="RDW69975.1"/>
    </source>
</evidence>
<evidence type="ECO:0000256" key="2">
    <source>
        <dbReference type="SAM" id="SignalP"/>
    </source>
</evidence>
<keyword evidence="4" id="KW-1185">Reference proteome</keyword>
<reference evidence="3 4" key="1">
    <citation type="journal article" date="2018" name="IMA Fungus">
        <title>IMA Genome-F 9: Draft genome sequence of Annulohypoxylon stygium, Aspergillus mulundensis, Berkeleyomyces basicola (syn. Thielaviopsis basicola), Ceratocystis smalleyi, two Cercospora beticola strains, Coleophoma cylindrospora, Fusarium fracticaudum, Phialophora cf. hyalina, and Morchella septimelata.</title>
        <authorList>
            <person name="Wingfield B.D."/>
            <person name="Bills G.F."/>
            <person name="Dong Y."/>
            <person name="Huang W."/>
            <person name="Nel W.J."/>
            <person name="Swalarsk-Parry B.S."/>
            <person name="Vaghefi N."/>
            <person name="Wilken P.M."/>
            <person name="An Z."/>
            <person name="de Beer Z.W."/>
            <person name="De Vos L."/>
            <person name="Chen L."/>
            <person name="Duong T.A."/>
            <person name="Gao Y."/>
            <person name="Hammerbacher A."/>
            <person name="Kikkert J.R."/>
            <person name="Li Y."/>
            <person name="Li H."/>
            <person name="Li K."/>
            <person name="Li Q."/>
            <person name="Liu X."/>
            <person name="Ma X."/>
            <person name="Naidoo K."/>
            <person name="Pethybridge S.J."/>
            <person name="Sun J."/>
            <person name="Steenkamp E.T."/>
            <person name="van der Nest M.A."/>
            <person name="van Wyk S."/>
            <person name="Wingfield M.J."/>
            <person name="Xiong C."/>
            <person name="Yue Q."/>
            <person name="Zhang X."/>
        </authorList>
    </citation>
    <scope>NUCLEOTIDE SEQUENCE [LARGE SCALE GENOMIC DNA]</scope>
    <source>
        <strain evidence="3 4">BP5796</strain>
    </source>
</reference>
<protein>
    <submittedName>
        <fullName evidence="3">Uncharacterized protein</fullName>
    </submittedName>
</protein>
<evidence type="ECO:0000256" key="1">
    <source>
        <dbReference type="SAM" id="MobiDB-lite"/>
    </source>
</evidence>
<comment type="caution">
    <text evidence="3">The sequence shown here is derived from an EMBL/GenBank/DDBJ whole genome shotgun (WGS) entry which is preliminary data.</text>
</comment>
<feature type="chain" id="PRO_5017714788" evidence="2">
    <location>
        <begin position="17"/>
        <end position="95"/>
    </location>
</feature>
<dbReference type="EMBL" id="PDLN01000012">
    <property type="protein sequence ID" value="RDW69975.1"/>
    <property type="molecule type" value="Genomic_DNA"/>
</dbReference>
<feature type="compositionally biased region" description="Basic and acidic residues" evidence="1">
    <location>
        <begin position="29"/>
        <end position="46"/>
    </location>
</feature>
<feature type="compositionally biased region" description="Basic and acidic residues" evidence="1">
    <location>
        <begin position="60"/>
        <end position="75"/>
    </location>
</feature>
<feature type="region of interest" description="Disordered" evidence="1">
    <location>
        <begin position="60"/>
        <end position="79"/>
    </location>
</feature>
<dbReference type="AlphaFoldDB" id="A0A3D8R7E4"/>
<name>A0A3D8R7E4_9HELO</name>